<name>A0A7V3RF22_9BACT</name>
<sequence>MSIRNLMIVFAILSLAVSAYSMNYIFGFGYPPGRSWVMNLGAMNNFNDELGLNIFTPSSTAQSWIYEIKASIPIVGRNDTDKGFRLGPTVDTVVGTSTTFSAGIYGQYYFGPWRFEAAVLKNIMSSNFYFSFGMWYFFSSSQYDFKDYLIANIEINSTLPYISISFIEPF</sequence>
<gene>
    <name evidence="1" type="ORF">ENX73_04530</name>
</gene>
<organism evidence="1">
    <name type="scientific">Mesoaciditoga lauensis</name>
    <dbReference type="NCBI Taxonomy" id="1495039"/>
    <lineage>
        <taxon>Bacteria</taxon>
        <taxon>Thermotogati</taxon>
        <taxon>Thermotogota</taxon>
        <taxon>Thermotogae</taxon>
        <taxon>Mesoaciditogales</taxon>
        <taxon>Mesoaciditogaceae</taxon>
        <taxon>Mesoaciditoga</taxon>
    </lineage>
</organism>
<accession>A0A7V3RF22</accession>
<comment type="caution">
    <text evidence="1">The sequence shown here is derived from an EMBL/GenBank/DDBJ whole genome shotgun (WGS) entry which is preliminary data.</text>
</comment>
<proteinExistence type="predicted"/>
<dbReference type="EMBL" id="DTPE01000183">
    <property type="protein sequence ID" value="HGE75372.1"/>
    <property type="molecule type" value="Genomic_DNA"/>
</dbReference>
<protein>
    <submittedName>
        <fullName evidence="1">Uncharacterized protein</fullName>
    </submittedName>
</protein>
<reference evidence="1" key="1">
    <citation type="journal article" date="2020" name="mSystems">
        <title>Genome- and Community-Level Interaction Insights into Carbon Utilization and Element Cycling Functions of Hydrothermarchaeota in Hydrothermal Sediment.</title>
        <authorList>
            <person name="Zhou Z."/>
            <person name="Liu Y."/>
            <person name="Xu W."/>
            <person name="Pan J."/>
            <person name="Luo Z.H."/>
            <person name="Li M."/>
        </authorList>
    </citation>
    <scope>NUCLEOTIDE SEQUENCE [LARGE SCALE GENOMIC DNA]</scope>
    <source>
        <strain evidence="1">SpSt-966</strain>
    </source>
</reference>
<evidence type="ECO:0000313" key="1">
    <source>
        <dbReference type="EMBL" id="HGE75372.1"/>
    </source>
</evidence>
<dbReference type="AlphaFoldDB" id="A0A7V3RF22"/>